<reference evidence="3 4" key="1">
    <citation type="submission" date="2015-01" db="EMBL/GenBank/DDBJ databases">
        <title>The Genome Sequence of Cladophialophora immunda CBS83496.</title>
        <authorList>
            <consortium name="The Broad Institute Genomics Platform"/>
            <person name="Cuomo C."/>
            <person name="de Hoog S."/>
            <person name="Gorbushina A."/>
            <person name="Stielow B."/>
            <person name="Teixiera M."/>
            <person name="Abouelleil A."/>
            <person name="Chapman S.B."/>
            <person name="Priest M."/>
            <person name="Young S.K."/>
            <person name="Wortman J."/>
            <person name="Nusbaum C."/>
            <person name="Birren B."/>
        </authorList>
    </citation>
    <scope>NUCLEOTIDE SEQUENCE [LARGE SCALE GENOMIC DNA]</scope>
    <source>
        <strain evidence="3 4">CBS 83496</strain>
    </source>
</reference>
<organism evidence="3 4">
    <name type="scientific">Cladophialophora immunda</name>
    <dbReference type="NCBI Taxonomy" id="569365"/>
    <lineage>
        <taxon>Eukaryota</taxon>
        <taxon>Fungi</taxon>
        <taxon>Dikarya</taxon>
        <taxon>Ascomycota</taxon>
        <taxon>Pezizomycotina</taxon>
        <taxon>Eurotiomycetes</taxon>
        <taxon>Chaetothyriomycetidae</taxon>
        <taxon>Chaetothyriales</taxon>
        <taxon>Herpotrichiellaceae</taxon>
        <taxon>Cladophialophora</taxon>
    </lineage>
</organism>
<keyword evidence="4" id="KW-1185">Reference proteome</keyword>
<dbReference type="InterPro" id="IPR051678">
    <property type="entry name" value="AGP_Transferase"/>
</dbReference>
<dbReference type="STRING" id="569365.A0A0D1ZLN1"/>
<dbReference type="RefSeq" id="XP_016249086.1">
    <property type="nucleotide sequence ID" value="XM_016391567.1"/>
</dbReference>
<evidence type="ECO:0000313" key="3">
    <source>
        <dbReference type="EMBL" id="KIW28871.1"/>
    </source>
</evidence>
<feature type="domain" description="Aminoglycoside phosphotransferase" evidence="2">
    <location>
        <begin position="45"/>
        <end position="208"/>
    </location>
</feature>
<dbReference type="InterPro" id="IPR002575">
    <property type="entry name" value="Aminoglycoside_PTrfase"/>
</dbReference>
<gene>
    <name evidence="3" type="ORF">PV07_04731</name>
</gene>
<dbReference type="RefSeq" id="XP_016249085.1">
    <property type="nucleotide sequence ID" value="XM_016391566.1"/>
</dbReference>
<dbReference type="EMBL" id="KN847042">
    <property type="protein sequence ID" value="KIW28869.1"/>
    <property type="molecule type" value="Genomic_DNA"/>
</dbReference>
<dbReference type="OrthoDB" id="3250044at2759"/>
<proteinExistence type="predicted"/>
<dbReference type="EMBL" id="KN847042">
    <property type="protein sequence ID" value="KIW28870.1"/>
    <property type="molecule type" value="Genomic_DNA"/>
</dbReference>
<evidence type="ECO:0000313" key="4">
    <source>
        <dbReference type="Proteomes" id="UP000054466"/>
    </source>
</evidence>
<evidence type="ECO:0000256" key="1">
    <source>
        <dbReference type="SAM" id="MobiDB-lite"/>
    </source>
</evidence>
<dbReference type="PANTHER" id="PTHR21310">
    <property type="entry name" value="AMINOGLYCOSIDE PHOSPHOTRANSFERASE-RELATED-RELATED"/>
    <property type="match status" value="1"/>
</dbReference>
<name>A0A0D1ZLN1_9EURO</name>
<dbReference type="HOGENOM" id="CLU_057145_1_1_1"/>
<evidence type="ECO:0000259" key="2">
    <source>
        <dbReference type="Pfam" id="PF01636"/>
    </source>
</evidence>
<dbReference type="AlphaFoldDB" id="A0A0D1ZLN1"/>
<dbReference type="PANTHER" id="PTHR21310:SF39">
    <property type="entry name" value="AMINOGLYCOSIDE PHOSPHOTRANSFERASE DOMAIN-CONTAINING PROTEIN"/>
    <property type="match status" value="1"/>
</dbReference>
<feature type="region of interest" description="Disordered" evidence="1">
    <location>
        <begin position="268"/>
        <end position="289"/>
    </location>
</feature>
<protein>
    <recommendedName>
        <fullName evidence="2">Aminoglycoside phosphotransferase domain-containing protein</fullName>
    </recommendedName>
</protein>
<sequence length="289" mass="32078">MVLSRDEIINRCDKAGPQDLVSHIPYGNSVLKLSDSVAVKFGSGVTKYEASSQEKAYQILDHCIVRVPKVYDFFEDGRGRGYLVMQFMAGETQETFTDPSQLDALSQVLDHFATRKSEKPGPLGGGPSSALLFGESDPPTFETIEDIERWFNIRHLVTGATLSLQGSELVLCHLDLFPRNILWLSDQPPCVLDWASAGYFPRIFEACSQLIRTRLEQSGGVLQIPIPECDKGRVSLILKAWGNAQRFHFTRAEGRYVKEDTSALLAEYPGPLPSPPHAPILYTPPDLPS</sequence>
<dbReference type="EMBL" id="KN847042">
    <property type="protein sequence ID" value="KIW28871.1"/>
    <property type="molecule type" value="Genomic_DNA"/>
</dbReference>
<dbReference type="Pfam" id="PF01636">
    <property type="entry name" value="APH"/>
    <property type="match status" value="1"/>
</dbReference>
<dbReference type="SUPFAM" id="SSF56112">
    <property type="entry name" value="Protein kinase-like (PK-like)"/>
    <property type="match status" value="1"/>
</dbReference>
<dbReference type="InterPro" id="IPR011009">
    <property type="entry name" value="Kinase-like_dom_sf"/>
</dbReference>
<dbReference type="RefSeq" id="XP_016249087.1">
    <property type="nucleotide sequence ID" value="XM_016391568.1"/>
</dbReference>
<dbReference type="Proteomes" id="UP000054466">
    <property type="component" value="Unassembled WGS sequence"/>
</dbReference>
<dbReference type="VEuPathDB" id="FungiDB:PV07_04731"/>
<accession>A0A0D1ZLN1</accession>
<dbReference type="Gene3D" id="3.90.1200.10">
    <property type="match status" value="1"/>
</dbReference>
<dbReference type="GeneID" id="27343925"/>